<dbReference type="Gene3D" id="3.40.50.150">
    <property type="entry name" value="Vaccinia Virus protein VP39"/>
    <property type="match status" value="1"/>
</dbReference>
<dbReference type="AlphaFoldDB" id="A0A5R9FAW4"/>
<evidence type="ECO:0000313" key="3">
    <source>
        <dbReference type="EMBL" id="TLS39336.1"/>
    </source>
</evidence>
<keyword evidence="1 3" id="KW-0808">Transferase</keyword>
<keyword evidence="3" id="KW-0489">Methyltransferase</keyword>
<dbReference type="GO" id="GO:0032259">
    <property type="term" value="P:methylation"/>
    <property type="evidence" value="ECO:0007669"/>
    <property type="project" value="UniProtKB-KW"/>
</dbReference>
<dbReference type="Gene3D" id="2.20.25.110">
    <property type="entry name" value="S-adenosyl-L-methionine-dependent methyltransferases"/>
    <property type="match status" value="1"/>
</dbReference>
<dbReference type="SUPFAM" id="SSF53335">
    <property type="entry name" value="S-adenosyl-L-methionine-dependent methyltransferases"/>
    <property type="match status" value="1"/>
</dbReference>
<dbReference type="Proteomes" id="UP000308230">
    <property type="component" value="Unassembled WGS sequence"/>
</dbReference>
<dbReference type="RefSeq" id="WP_138123081.1">
    <property type="nucleotide sequence ID" value="NZ_SWLG01000001.1"/>
</dbReference>
<dbReference type="GO" id="GO:0008168">
    <property type="term" value="F:methyltransferase activity"/>
    <property type="evidence" value="ECO:0007669"/>
    <property type="project" value="UniProtKB-KW"/>
</dbReference>
<dbReference type="Pfam" id="PF13649">
    <property type="entry name" value="Methyltransf_25"/>
    <property type="match status" value="1"/>
</dbReference>
<dbReference type="EMBL" id="SWLG01000001">
    <property type="protein sequence ID" value="TLS39336.1"/>
    <property type="molecule type" value="Genomic_DNA"/>
</dbReference>
<comment type="caution">
    <text evidence="3">The sequence shown here is derived from an EMBL/GenBank/DDBJ whole genome shotgun (WGS) entry which is preliminary data.</text>
</comment>
<evidence type="ECO:0000256" key="1">
    <source>
        <dbReference type="ARBA" id="ARBA00022679"/>
    </source>
</evidence>
<reference evidence="3 4" key="1">
    <citation type="submission" date="2019-04" db="EMBL/GenBank/DDBJ databases">
        <title>Bacillus caeni sp. nov., a bacterium isolated from mangrove sediment.</title>
        <authorList>
            <person name="Huang H."/>
            <person name="Mo K."/>
            <person name="Hu Y."/>
        </authorList>
    </citation>
    <scope>NUCLEOTIDE SEQUENCE [LARGE SCALE GENOMIC DNA]</scope>
    <source>
        <strain evidence="3 4">HB172195</strain>
    </source>
</reference>
<name>A0A5R9FAW4_9BACL</name>
<dbReference type="PANTHER" id="PTHR43861">
    <property type="entry name" value="TRANS-ACONITATE 2-METHYLTRANSFERASE-RELATED"/>
    <property type="match status" value="1"/>
</dbReference>
<dbReference type="CDD" id="cd02440">
    <property type="entry name" value="AdoMet_MTases"/>
    <property type="match status" value="1"/>
</dbReference>
<dbReference type="InterPro" id="IPR041698">
    <property type="entry name" value="Methyltransf_25"/>
</dbReference>
<accession>A0A5R9FAW4</accession>
<gene>
    <name evidence="3" type="ORF">FCL54_03260</name>
</gene>
<proteinExistence type="predicted"/>
<sequence>MSSYHHFAYFYDSLMEDAPYDEWAEYVLSAARKYGVQGKELLDLGIGTGTLALHLYQDGWDVTGIDLSEEMLAVAQEKAQSRGANLKLFNQDMSLFETGKQYDVSVIFCDSLNYLPDEAAVKRTFNRVFDHLKEDGLFLFDVHSCRKINEEFIGNTFGSGDPEVSYIWQSFQGEHDNSVEHELSFFTARQDGAYERYDEVHFQRTFPVEVYKNWLEQSGFTILSISADFSENAPEPDSERIFFAAKK</sequence>
<feature type="domain" description="Methyltransferase" evidence="2">
    <location>
        <begin position="42"/>
        <end position="136"/>
    </location>
</feature>
<dbReference type="InterPro" id="IPR029063">
    <property type="entry name" value="SAM-dependent_MTases_sf"/>
</dbReference>
<evidence type="ECO:0000259" key="2">
    <source>
        <dbReference type="Pfam" id="PF13649"/>
    </source>
</evidence>
<keyword evidence="4" id="KW-1185">Reference proteome</keyword>
<evidence type="ECO:0000313" key="4">
    <source>
        <dbReference type="Proteomes" id="UP000308230"/>
    </source>
</evidence>
<dbReference type="OrthoDB" id="9811589at2"/>
<protein>
    <submittedName>
        <fullName evidence="3">Class I SAM-dependent methyltransferase</fullName>
    </submittedName>
</protein>
<organism evidence="3 4">
    <name type="scientific">Exobacillus caeni</name>
    <dbReference type="NCBI Taxonomy" id="2574798"/>
    <lineage>
        <taxon>Bacteria</taxon>
        <taxon>Bacillati</taxon>
        <taxon>Bacillota</taxon>
        <taxon>Bacilli</taxon>
        <taxon>Bacillales</taxon>
        <taxon>Guptibacillaceae</taxon>
        <taxon>Exobacillus</taxon>
    </lineage>
</organism>